<comment type="similarity">
    <text evidence="2">Belongs to the cytochrome ubiquinol oxidase subunit 2 family.</text>
</comment>
<accession>A0ABV3PMP3</accession>
<evidence type="ECO:0000313" key="9">
    <source>
        <dbReference type="Proteomes" id="UP001555786"/>
    </source>
</evidence>
<feature type="transmembrane region" description="Helical" evidence="7">
    <location>
        <begin position="260"/>
        <end position="281"/>
    </location>
</feature>
<dbReference type="Proteomes" id="UP001555786">
    <property type="component" value="Unassembled WGS sequence"/>
</dbReference>
<feature type="transmembrane region" description="Helical" evidence="7">
    <location>
        <begin position="118"/>
        <end position="139"/>
    </location>
</feature>
<feature type="transmembrane region" description="Helical" evidence="7">
    <location>
        <begin position="193"/>
        <end position="212"/>
    </location>
</feature>
<evidence type="ECO:0000313" key="8">
    <source>
        <dbReference type="EMBL" id="MEW9306920.1"/>
    </source>
</evidence>
<reference evidence="8 9" key="1">
    <citation type="submission" date="2024-07" db="EMBL/GenBank/DDBJ databases">
        <title>Description of Labrys sedimenti sp. nov., isolated from a diclofenac-degrading enrichment culture.</title>
        <authorList>
            <person name="Tancsics A."/>
            <person name="Csepanyi A."/>
        </authorList>
    </citation>
    <scope>NUCLEOTIDE SEQUENCE [LARGE SCALE GENOMIC DNA]</scope>
    <source>
        <strain evidence="8 9">LMG 23578</strain>
    </source>
</reference>
<evidence type="ECO:0000256" key="5">
    <source>
        <dbReference type="ARBA" id="ARBA00022989"/>
    </source>
</evidence>
<comment type="subcellular location">
    <subcellularLocation>
        <location evidence="1">Cell membrane</location>
        <topology evidence="1">Multi-pass membrane protein</topology>
    </subcellularLocation>
</comment>
<evidence type="ECO:0000256" key="1">
    <source>
        <dbReference type="ARBA" id="ARBA00004651"/>
    </source>
</evidence>
<evidence type="ECO:0000256" key="2">
    <source>
        <dbReference type="ARBA" id="ARBA00007543"/>
    </source>
</evidence>
<evidence type="ECO:0000256" key="7">
    <source>
        <dbReference type="SAM" id="Phobius"/>
    </source>
</evidence>
<feature type="transmembrane region" description="Helical" evidence="7">
    <location>
        <begin position="301"/>
        <end position="324"/>
    </location>
</feature>
<evidence type="ECO:0000256" key="6">
    <source>
        <dbReference type="ARBA" id="ARBA00023136"/>
    </source>
</evidence>
<sequence>MGSIDLTIFWAAVIGFAVMAYVVMDGFDLGIGILFPTFAVGEERDQAMNSIAPVWDGNETWLVMGGGGLLAAFPLAYAIILPATYPLIIAMLLGLVFRGVAFEFRWRDPRHRPFWDTAFCLGSVVAASAQGVTLGAILQGVHVENGAYAGGWLDWLSPFSVLTGLAVVTGYALLGASWLIWKTEGTSQRHARHLAFWLGVATLLALGAVSAATPFLHYDYWRRWFAMPGVLLTAQVPLLVAICTATFFWSLRRERERLPFLMALALFLLGFIGLGISIYPYVVPRAVTIWQAAAPPESQAFMLVGALVIIPLILVYTGWAYWVFRGKAGVHGYH</sequence>
<dbReference type="PANTHER" id="PTHR43141:SF4">
    <property type="entry name" value="CYTOCHROME BD2 SUBUNIT II"/>
    <property type="match status" value="1"/>
</dbReference>
<gene>
    <name evidence="8" type="primary">cydB</name>
    <name evidence="8" type="ORF">ABXS05_15315</name>
</gene>
<dbReference type="RefSeq" id="WP_367624502.1">
    <property type="nucleotide sequence ID" value="NZ_JBFNQD010000004.1"/>
</dbReference>
<dbReference type="EMBL" id="JBFNQD010000004">
    <property type="protein sequence ID" value="MEW9306920.1"/>
    <property type="molecule type" value="Genomic_DNA"/>
</dbReference>
<keyword evidence="3" id="KW-1003">Cell membrane</keyword>
<dbReference type="NCBIfam" id="TIGR00203">
    <property type="entry name" value="cydB"/>
    <property type="match status" value="1"/>
</dbReference>
<proteinExistence type="inferred from homology"/>
<evidence type="ECO:0000256" key="4">
    <source>
        <dbReference type="ARBA" id="ARBA00022692"/>
    </source>
</evidence>
<dbReference type="PANTHER" id="PTHR43141">
    <property type="entry name" value="CYTOCHROME BD2 SUBUNIT II"/>
    <property type="match status" value="1"/>
</dbReference>
<protein>
    <submittedName>
        <fullName evidence="8">Cytochrome d ubiquinol oxidase subunit II</fullName>
    </submittedName>
</protein>
<keyword evidence="5 7" id="KW-1133">Transmembrane helix</keyword>
<feature type="transmembrane region" description="Helical" evidence="7">
    <location>
        <begin position="224"/>
        <end position="248"/>
    </location>
</feature>
<feature type="transmembrane region" description="Helical" evidence="7">
    <location>
        <begin position="159"/>
        <end position="181"/>
    </location>
</feature>
<comment type="caution">
    <text evidence="8">The sequence shown here is derived from an EMBL/GenBank/DDBJ whole genome shotgun (WGS) entry which is preliminary data.</text>
</comment>
<dbReference type="InterPro" id="IPR003317">
    <property type="entry name" value="Cyt-d_oxidase_su2"/>
</dbReference>
<organism evidence="8 9">
    <name type="scientific">Labrys neptuniae</name>
    <dbReference type="NCBI Taxonomy" id="376174"/>
    <lineage>
        <taxon>Bacteria</taxon>
        <taxon>Pseudomonadati</taxon>
        <taxon>Pseudomonadota</taxon>
        <taxon>Alphaproteobacteria</taxon>
        <taxon>Hyphomicrobiales</taxon>
        <taxon>Xanthobacteraceae</taxon>
        <taxon>Labrys</taxon>
    </lineage>
</organism>
<keyword evidence="9" id="KW-1185">Reference proteome</keyword>
<keyword evidence="4 7" id="KW-0812">Transmembrane</keyword>
<keyword evidence="6 7" id="KW-0472">Membrane</keyword>
<dbReference type="Pfam" id="PF02322">
    <property type="entry name" value="Cyt_bd_oxida_II"/>
    <property type="match status" value="1"/>
</dbReference>
<evidence type="ECO:0000256" key="3">
    <source>
        <dbReference type="ARBA" id="ARBA00022475"/>
    </source>
</evidence>
<feature type="transmembrane region" description="Helical" evidence="7">
    <location>
        <begin position="6"/>
        <end position="39"/>
    </location>
</feature>
<name>A0ABV3PMP3_9HYPH</name>